<protein>
    <submittedName>
        <fullName evidence="2">GTP-binding protein EngA</fullName>
    </submittedName>
</protein>
<evidence type="ECO:0000313" key="2">
    <source>
        <dbReference type="EMBL" id="CAA9536048.1"/>
    </source>
</evidence>
<reference evidence="2" key="1">
    <citation type="submission" date="2020-02" db="EMBL/GenBank/DDBJ databases">
        <authorList>
            <person name="Meier V. D."/>
        </authorList>
    </citation>
    <scope>NUCLEOTIDE SEQUENCE</scope>
    <source>
        <strain evidence="2">AVDCRST_MAG23</strain>
    </source>
</reference>
<evidence type="ECO:0000256" key="1">
    <source>
        <dbReference type="SAM" id="Phobius"/>
    </source>
</evidence>
<keyword evidence="1" id="KW-1133">Transmembrane helix</keyword>
<feature type="transmembrane region" description="Helical" evidence="1">
    <location>
        <begin position="20"/>
        <end position="39"/>
    </location>
</feature>
<proteinExistence type="predicted"/>
<feature type="transmembrane region" description="Helical" evidence="1">
    <location>
        <begin position="97"/>
        <end position="121"/>
    </location>
</feature>
<sequence length="440" mass="48708">MTAQSKIEAVLRVDPRPASAVSTMVGVVGLIGLFAYVAVARTYDLGGPVSSLGALLSCGIPMVLWSLFVDKVHRNPSTGIDWDSPLRPLSETLDISLVKIAGTWAIWAAIGCFYCIGRWYWDGNYLFSMQLLGLSSPLLLVLSVPYIVWLDRRLKEPKDGAWHFGRLVIGKPRGVDREIVYDFLRAWAVKGFFLAFMISIVPGNWTNTVAPDAAQIAASPVSLALWLITAMFLIDVSFATVGYLLTCKPLDAHIRSANPYLSGWAAALMCYPPSILMNNGDVLDYRQGNHGDDSWLHWLDGSPLALAAFGAVLAFLMGIYAWATVAFGLRFSNLTHRGILTHGPYAWSKHPAYLSKNLFWWLATMPFLAVTGNPVDMIRNTVVLGLVSGVYYWRARTEERHLSADPAYVEYAEWMERNGPIPRLIRAVRGRGRAEPVVAE</sequence>
<keyword evidence="1" id="KW-0812">Transmembrane</keyword>
<dbReference type="AlphaFoldDB" id="A0A6J4U1Q4"/>
<dbReference type="Gene3D" id="1.20.120.1630">
    <property type="match status" value="1"/>
</dbReference>
<feature type="transmembrane region" description="Helical" evidence="1">
    <location>
        <begin position="223"/>
        <end position="245"/>
    </location>
</feature>
<feature type="transmembrane region" description="Helical" evidence="1">
    <location>
        <begin position="304"/>
        <end position="331"/>
    </location>
</feature>
<feature type="transmembrane region" description="Helical" evidence="1">
    <location>
        <begin position="45"/>
        <end position="68"/>
    </location>
</feature>
<dbReference type="EMBL" id="CADCWD010000055">
    <property type="protein sequence ID" value="CAA9536048.1"/>
    <property type="molecule type" value="Genomic_DNA"/>
</dbReference>
<gene>
    <name evidence="2" type="ORF">AVDCRST_MAG23-1883</name>
</gene>
<organism evidence="2">
    <name type="scientific">uncultured Sphingosinicella sp</name>
    <dbReference type="NCBI Taxonomy" id="478748"/>
    <lineage>
        <taxon>Bacteria</taxon>
        <taxon>Pseudomonadati</taxon>
        <taxon>Pseudomonadota</taxon>
        <taxon>Alphaproteobacteria</taxon>
        <taxon>Sphingomonadales</taxon>
        <taxon>Sphingosinicellaceae</taxon>
        <taxon>Sphingosinicella</taxon>
        <taxon>environmental samples</taxon>
    </lineage>
</organism>
<feature type="transmembrane region" description="Helical" evidence="1">
    <location>
        <begin position="257"/>
        <end position="276"/>
    </location>
</feature>
<keyword evidence="1" id="KW-0472">Membrane</keyword>
<accession>A0A6J4U1Q4</accession>
<feature type="transmembrane region" description="Helical" evidence="1">
    <location>
        <begin position="183"/>
        <end position="203"/>
    </location>
</feature>
<feature type="transmembrane region" description="Helical" evidence="1">
    <location>
        <begin position="127"/>
        <end position="149"/>
    </location>
</feature>
<name>A0A6J4U1Q4_9SPHN</name>